<evidence type="ECO:0000256" key="2">
    <source>
        <dbReference type="ARBA" id="ARBA00022679"/>
    </source>
</evidence>
<dbReference type="InterPro" id="IPR050851">
    <property type="entry name" value="mRNA_Cap_2O-Ribose_MeTrfase"/>
</dbReference>
<dbReference type="GO" id="GO:0004483">
    <property type="term" value="F:methyltransferase cap1 activity"/>
    <property type="evidence" value="ECO:0007669"/>
    <property type="project" value="TreeGrafter"/>
</dbReference>
<evidence type="ECO:0000256" key="7">
    <source>
        <dbReference type="ARBA" id="ARBA00023042"/>
    </source>
</evidence>
<reference evidence="11" key="1">
    <citation type="journal article" date="2015" name="Virology">
        <title>Negeviruses found in multiple species of mosquitoes from southern Portugal: Isolation, genetic diversity, and replication in insect cell culture.</title>
        <authorList>
            <person name="Carapeta S."/>
            <person name="do Bem B."/>
            <person name="McGuinness J."/>
            <person name="Esteves A."/>
            <person name="Abecasis A."/>
            <person name="Lopes A."/>
            <person name="de Matos A.P."/>
            <person name="Piedade J."/>
            <person name="de Almeida A.P."/>
            <person name="Parreira R."/>
        </authorList>
    </citation>
    <scope>NUCLEOTIDE SEQUENCE</scope>
    <source>
        <strain evidence="11">#730</strain>
    </source>
</reference>
<organism evidence="11">
    <name type="scientific">Negev virus</name>
    <dbReference type="NCBI Taxonomy" id="1170424"/>
    <lineage>
        <taxon>Viruses</taxon>
        <taxon>Riboviria</taxon>
        <taxon>Negevirus</taxon>
    </lineage>
</organism>
<dbReference type="SUPFAM" id="SSF56672">
    <property type="entry name" value="DNA/RNA polymerases"/>
    <property type="match status" value="1"/>
</dbReference>
<evidence type="ECO:0000259" key="8">
    <source>
        <dbReference type="PROSITE" id="PS50507"/>
    </source>
</evidence>
<keyword evidence="6" id="KW-0693">Viral RNA replication</keyword>
<evidence type="ECO:0000259" key="9">
    <source>
        <dbReference type="PROSITE" id="PS51657"/>
    </source>
</evidence>
<evidence type="ECO:0000256" key="3">
    <source>
        <dbReference type="ARBA" id="ARBA00022695"/>
    </source>
</evidence>
<feature type="domain" description="(+)RNA virus helicase C-terminal" evidence="9">
    <location>
        <begin position="1367"/>
        <end position="1687"/>
    </location>
</feature>
<dbReference type="GO" id="GO:0006351">
    <property type="term" value="P:DNA-templated transcription"/>
    <property type="evidence" value="ECO:0007669"/>
    <property type="project" value="InterPro"/>
</dbReference>
<dbReference type="Pfam" id="PF00978">
    <property type="entry name" value="RdRP_2"/>
    <property type="match status" value="1"/>
</dbReference>
<sequence>MSSLQDKFGLASSATATISASSPDVLPPSAATGKSLGIDDYSHNCVLDQLRQNTALDYEDISKNVNSNILKQLLTSPQTQEIIVSAMLNDTVDALNAKNRLTKVPVYQRLSKEDQDRLRKTFCMFNLDFSKAYDCAGHPFWRAYRTLSERKMLRQAGITPGSRPAKGYDAVYKDVGGNPVTHLTRGECYCHTCMPLLSNNDDKRHSAYKERLRRYSTHKHSPCFNLHLSQDSRVICNRMSQNCSVKAEVLIFLHSTYDMSLSDIADAMHRADARTAYGVMHFNPCVLYEKKGKLLNGMNFEKRVVNGRMRIRFWYTNDSQEGYEHDFLNYVALLRTFRIASTSKDTRYYNVQFDTTDDDTAFFVIRQSISGTIPRSHPFRVFTNEALADKMIVYSWHWDTINPGNISSSVISRMRPQRIIVPRKLFYKMCAFADTLPDSKFTVKNILIAGTSFNTREVISGQSIGVVDPIEPAELKMLAVCIYVLTYISNYECTKSLSTMIADEDRVREESSSGFFSRLFRLHIRLPWNHRVQKFQQKMDRLIDEMKSFEPQLTEDEDLTTSNVKTIINGVKSFAVVNRRFDITLDKMCNFLTVEEELDCLSAGVIPCDRGFTSDSPVCDYIDPEMVREAVISSLEDVKVTETVYDTSSFVTTACVSDLAVVENNSNGDCVFQSMIDASELHDYEPRQIRNRLLTSTYFHNLRDVASQRRLLECTDGSPDGYGDLSTFILYSLELQQGVCIHVNGISMRFGAAPFKHFLIRDNHCSYLKPTHNFDAIPTYKFSEDVPPIEYSTVSRDKQFDQFFGLRSQYSRSQFNKRLIAAKHNYCPLSELGDGNYVCRSGMKTAEMFVRYFSTREYESAVSIGGPGGEVQYLTNKGIRVFGITKTDLIDFSPSVKHHLFTQLIGDTYDGDITKECNVVAFRDSIRNCYSSGVCFFGGDVATSESDSNHNFPALAKLVAWEIVLCTTVLKNGGDAYFKVLDLLSDQMPYNIEFLNNSFDSVEIVKLETSRAASTELHLICRGFKLTNELPVACYEKLILGESHDVADATMVNLMHAQKMFDAHIISGLREYRKCFNTAGENNEHVNRFPEEKIEGYRNVLCLASRVTAGGLTDAVKRTFRNIYTIAGPKRDYVAELRDFVYDVPADVKPVAATPPVVTPPVFPSSPAEAEEPLELLVAEPAPSVVTRIVEYMKKPKIDKFLVSTEPDGTFTEIGQSKSLGITAPPPLVFNSVPFNVKPKSHVPTHKPDNPSTPAIVEEVTVEHDVCRAAMNEFVELQKLTLSCEISNHARILQRISTLPLAKTFTEEENGKYTYCTVAIGHEIRHRFGNKEERKYNKFFFNGKFHRVADMKRILNVGDSFLFSEYCTIAIEEEMIAACESVDVSKFVIPHGTGIVQAAAGCGKTYFVVKNCVPAHMPCASNVLLSTVEGKEDFARRIEKEYKVELTPEHRIHIRTLASFIVNYKRNIKSDTLFIDEALMSHPGQIFYAIALSGATEVKLLGDVLQIPYVNRTPAYTTKYHRLADFVPIIDTLYISYRCPTDVAARLDSHYAELNNNGCGMKSVKFSTNTCKVVRLSNENFPHDKNVQYLTFTQNEKKKLELLHLRVSTIHEFQGKEAKVIRVVRLNPFPQEELFLRFNYALVALTRHTEQLTYYTRVTTDALSKLIKVDGITCHVAVSEDECRRVHHITAGVADTEVFRIAENLPVATYTTMSVVKSPITTITEPRLYFVPQFGKKSDCKHKPLVMRSNVVVDSSRGQLNVYVVSSVSQNQKHNLTTITKNLRECAPILHERGVGRIFVSGAVESDIDRAALGYTMYKSLRAKSYLCSTNDVYDVPSEVFELLTRNGMNPLPNCQFESSKFSTADYIPVHDVPHVFSVCTAQTFITSFFGPCAFTDQSFDGWDVRNSDLNIEVGEISFSPVGCVQLGKMFDTMRPILRTPMPHIRDYNTRELMLALEKRNRNVPSMNGVVDIEVSSSEMLDSLLEECFDPALLRFHLAEPITISSNSVGEWLSGQPLSVRPMIVPDFALHCLALNEYNLSIKRKPKPNLTVDATASYLALQTIVYHEKSINAMFCSIFREIKKRVTSSLLPHVKIFCDMSSEDFEEVLQRDIPPSKLSAVCDKLEIDISKYDKSQRELALEFECKLMLRFGVAPDIVELWFNAHVLTRVYDKTTKLKALVSYQRKSGDASTFIGNTLFLMAVVCDLIPVSQLELALFSGDDSLLYGHSLSQFKNAQHFGLKFNLEIKFFEFDKSYFCSKFLLVVNDHWTFTPDPLKFITKLGRHDLVNPLHVEEYRISFVDTVKNYKNYAVCVAVADALCERYGVFKNFTNFLASLPNMTDERNFNQLFYSELGDRIDHTVVFSRDF</sequence>
<dbReference type="InterPro" id="IPR002588">
    <property type="entry name" value="Alphavirus-like_MT_dom"/>
</dbReference>
<comment type="subcellular location">
    <subcellularLocation>
        <location evidence="1">Host endomembrane system</location>
        <topology evidence="1">Peripheral membrane protein</topology>
    </subcellularLocation>
</comment>
<dbReference type="GO" id="GO:0008174">
    <property type="term" value="F:mRNA methyltransferase activity"/>
    <property type="evidence" value="ECO:0007669"/>
    <property type="project" value="UniProtKB-UniRule"/>
</dbReference>
<dbReference type="InterPro" id="IPR007094">
    <property type="entry name" value="RNA-dir_pol_PSvirus"/>
</dbReference>
<dbReference type="InterPro" id="IPR027351">
    <property type="entry name" value="(+)RNA_virus_helicase_core_dom"/>
</dbReference>
<dbReference type="GO" id="GO:0003723">
    <property type="term" value="F:RNA binding"/>
    <property type="evidence" value="ECO:0007669"/>
    <property type="project" value="UniProtKB-KW"/>
</dbReference>
<evidence type="ECO:0000256" key="5">
    <source>
        <dbReference type="ARBA" id="ARBA00022884"/>
    </source>
</evidence>
<dbReference type="PROSITE" id="PS51743">
    <property type="entry name" value="ALPHAVIRUS_MT"/>
    <property type="match status" value="1"/>
</dbReference>
<dbReference type="InterPro" id="IPR002877">
    <property type="entry name" value="RNA_MeTrfase_FtsJ_dom"/>
</dbReference>
<evidence type="ECO:0000256" key="4">
    <source>
        <dbReference type="ARBA" id="ARBA00022840"/>
    </source>
</evidence>
<dbReference type="InterPro" id="IPR027417">
    <property type="entry name" value="P-loop_NTPase"/>
</dbReference>
<dbReference type="PANTHER" id="PTHR16121:SF0">
    <property type="entry name" value="CAP-SPECIFIC MRNA (NUCLEOSIDE-2'-O-)-METHYLTRANSFERASE 1"/>
    <property type="match status" value="1"/>
</dbReference>
<keyword evidence="4" id="KW-0067">ATP-binding</keyword>
<keyword evidence="7" id="KW-0507">mRNA processing</keyword>
<dbReference type="Pfam" id="PF01728">
    <property type="entry name" value="FtsJ"/>
    <property type="match status" value="1"/>
</dbReference>
<dbReference type="GO" id="GO:0032259">
    <property type="term" value="P:methylation"/>
    <property type="evidence" value="ECO:0007669"/>
    <property type="project" value="InterPro"/>
</dbReference>
<dbReference type="GO" id="GO:0016556">
    <property type="term" value="P:mRNA modification"/>
    <property type="evidence" value="ECO:0007669"/>
    <property type="project" value="InterPro"/>
</dbReference>
<keyword evidence="7" id="KW-0506">mRNA capping</keyword>
<dbReference type="Gene3D" id="3.40.50.12760">
    <property type="match status" value="1"/>
</dbReference>
<name>A0A0H5AQY3_9VIRU</name>
<dbReference type="PROSITE" id="PS51657">
    <property type="entry name" value="PSRV_HELICASE"/>
    <property type="match status" value="1"/>
</dbReference>
<keyword evidence="5" id="KW-0694">RNA-binding</keyword>
<feature type="domain" description="RdRp catalytic" evidence="8">
    <location>
        <begin position="2122"/>
        <end position="2235"/>
    </location>
</feature>
<dbReference type="InterPro" id="IPR043502">
    <property type="entry name" value="DNA/RNA_pol_sf"/>
</dbReference>
<evidence type="ECO:0000259" key="10">
    <source>
        <dbReference type="PROSITE" id="PS51743"/>
    </source>
</evidence>
<evidence type="ECO:0000256" key="6">
    <source>
        <dbReference type="ARBA" id="ARBA00022953"/>
    </source>
</evidence>
<keyword evidence="4" id="KW-0547">Nucleotide-binding</keyword>
<dbReference type="GO" id="GO:0039694">
    <property type="term" value="P:viral RNA genome replication"/>
    <property type="evidence" value="ECO:0007669"/>
    <property type="project" value="InterPro"/>
</dbReference>
<keyword evidence="3" id="KW-0548">Nucleotidyltransferase</keyword>
<dbReference type="PROSITE" id="PS50507">
    <property type="entry name" value="RDRP_SSRNA_POS"/>
    <property type="match status" value="1"/>
</dbReference>
<dbReference type="PANTHER" id="PTHR16121">
    <property type="entry name" value="CAP-SPECIFIC MRNA (NUCLEOSIDE-2'-O-)-METHYLTRANSFERASE 1-RELATED"/>
    <property type="match status" value="1"/>
</dbReference>
<dbReference type="GO" id="GO:0005524">
    <property type="term" value="F:ATP binding"/>
    <property type="evidence" value="ECO:0007669"/>
    <property type="project" value="UniProtKB-KW"/>
</dbReference>
<dbReference type="SUPFAM" id="SSF52540">
    <property type="entry name" value="P-loop containing nucleoside triphosphate hydrolases"/>
    <property type="match status" value="1"/>
</dbReference>
<dbReference type="GO" id="GO:0003968">
    <property type="term" value="F:RNA-directed RNA polymerase activity"/>
    <property type="evidence" value="ECO:0007669"/>
    <property type="project" value="InterPro"/>
</dbReference>
<dbReference type="Pfam" id="PF01660">
    <property type="entry name" value="Vmethyltransf"/>
    <property type="match status" value="1"/>
</dbReference>
<dbReference type="Gene3D" id="3.40.50.300">
    <property type="entry name" value="P-loop containing nucleotide triphosphate hydrolases"/>
    <property type="match status" value="2"/>
</dbReference>
<accession>A0A0H5AQY3</accession>
<dbReference type="EMBL" id="AB935183">
    <property type="protein sequence ID" value="BAR91505.1"/>
    <property type="molecule type" value="Viral_cRNA"/>
</dbReference>
<dbReference type="Pfam" id="PF01443">
    <property type="entry name" value="Viral_helicase1"/>
    <property type="match status" value="1"/>
</dbReference>
<dbReference type="GO" id="GO:0006370">
    <property type="term" value="P:7-methylguanosine mRNA capping"/>
    <property type="evidence" value="ECO:0007669"/>
    <property type="project" value="UniProtKB-KW"/>
</dbReference>
<evidence type="ECO:0000313" key="11">
    <source>
        <dbReference type="EMBL" id="BAR91505.1"/>
    </source>
</evidence>
<feature type="domain" description="Alphavirus-like MT" evidence="10">
    <location>
        <begin position="129"/>
        <end position="334"/>
    </location>
</feature>
<dbReference type="CDD" id="cd23254">
    <property type="entry name" value="Kitaviridae_RdRp"/>
    <property type="match status" value="1"/>
</dbReference>
<dbReference type="InterPro" id="IPR001788">
    <property type="entry name" value="RNA-dep_RNA_pol_alsuvir"/>
</dbReference>
<proteinExistence type="predicted"/>
<evidence type="ECO:0000256" key="1">
    <source>
        <dbReference type="ARBA" id="ARBA00004531"/>
    </source>
</evidence>
<keyword evidence="2" id="KW-0808">Transferase</keyword>
<protein>
    <submittedName>
        <fullName evidence="11">Uncharacterized protein</fullName>
    </submittedName>
</protein>